<evidence type="ECO:0000313" key="2">
    <source>
        <dbReference type="EMBL" id="NWB99497.1"/>
    </source>
</evidence>
<dbReference type="Proteomes" id="UP000539985">
    <property type="component" value="Unassembled WGS sequence"/>
</dbReference>
<comment type="caution">
    <text evidence="2">The sequence shown here is derived from an EMBL/GenBank/DDBJ whole genome shotgun (WGS) entry which is preliminary data.</text>
</comment>
<evidence type="ECO:0000256" key="1">
    <source>
        <dbReference type="SAM" id="MobiDB-lite"/>
    </source>
</evidence>
<evidence type="ECO:0000313" key="3">
    <source>
        <dbReference type="Proteomes" id="UP000539985"/>
    </source>
</evidence>
<feature type="region of interest" description="Disordered" evidence="1">
    <location>
        <begin position="1480"/>
        <end position="1504"/>
    </location>
</feature>
<feature type="region of interest" description="Disordered" evidence="1">
    <location>
        <begin position="488"/>
        <end position="515"/>
    </location>
</feature>
<dbReference type="EMBL" id="JACAQB010000024">
    <property type="protein sequence ID" value="NWB99497.1"/>
    <property type="molecule type" value="Genomic_DNA"/>
</dbReference>
<accession>A0A7Y8C5P6</accession>
<organism evidence="2 3">
    <name type="scientific">Pseudomonas gingeri</name>
    <dbReference type="NCBI Taxonomy" id="117681"/>
    <lineage>
        <taxon>Bacteria</taxon>
        <taxon>Pseudomonadati</taxon>
        <taxon>Pseudomonadota</taxon>
        <taxon>Gammaproteobacteria</taxon>
        <taxon>Pseudomonadales</taxon>
        <taxon>Pseudomonadaceae</taxon>
        <taxon>Pseudomonas</taxon>
    </lineage>
</organism>
<sequence length="1705" mass="174771">MAEKTGLDLFFEKLKAPLSTLDTVGLALGVFGGLTAQAARIGLEIKAADTAATQVDNLYAVNGAIPSVVYGTSKDGATGFFRDIAAAAGSYSMGELAGLGTAAILGATTAPAWLVGGAVIVASVGVSVATGRIITALVDTINPDPQAQAQSSGQPVTTAIGDGSIVKTNPDGSWSLSTSTAFYSYDKDGNPLSVVDKVTGNIVSYDSSTGTASALSASTGLSISVQLSADANGQVTAVDPSTGGSLGSWSVNSLGDLQVTVGSTQLILPATGGLSAASVTNFNADGSSNTSTFGSDGSATTVLIDAAGNGIGTVINTPSSVVGGQSTTVFRDGQGNLIGYDTLSAANNGTDSATTLINQYGQDGLFLGTTSSEINTDGSSTVSTKNAIGNLIASDVTAPDGSTVQTTYNSLSDTKLISTISTDANGNVSQTSSTVAGENPGSYVTTTLDASGALVEKETQTNDASGASDYQAYYGDGTLRFTSYIGTDGSRTDTRYEDSSDPKITQSSHFDDNGDLVSQSSTQKFEDDGSYLTTTTNTNGQTLSTIAEQADGSTTQTVYNDLSDTNLKTVIEDDAQGDLVSVSTTTVGTDSDYLTVRQNGDGETTGTDKTTVTYDDQGQKNETIQSFDANGVPTGSQSILGLGTWDQTTNSYDASGDLTRTLQEGDRTVQTDFNDPSNPNLTTVTTFSSFDGSVISVQQTDAGSQPGDYVSTTHDGSGALESVVESKADGSSVETDYDPNNPGSITLTYRGTDGQVTGSQTNVTDTDGTVTITSFDSASVLVAETISQADGAHVDITYPNGDDSQINTTASYGADGALINTQTTVAGDEPFSYHTTTTDADGGVISSQDNSRSGNPYDFDGETDTVVNRNADGAIISETVSTSGAYVEASKTVTTNDLTDGSSLVDTYKGATDDGNPILFSEKTTNGDGSAILTTYDDPSNSALTTTEHYDASGRETAQEVVQAGADGQGNILTSTIYTDPNDQAVQIVVQTASDGTVLSTSQTTLAEGGGYLTTTTDGDGQVTGTELSKQGMYTDDGIFSRATETQSFNANGDLVSTQYDVPGVASFIKQYPDPTDLNVYTTGLIDADGEVHPQSSTAYDAASDSYITTPSNPNDGGDTAYTKITDGTIATTQVFDPDGHLLSTTAVDTSTGAVNASYFDENANLNSSASYANGTTTNVSYPDPSDSKIQNVDVDHGDGSGYSSTTSQGDGFGSYATTAQYYSSASDGPQESVYTNTTADGKSVESVYNADGLVETVTSRDAEGNVTQTSTEKYSLDDGSSFVDANDASAGKYNFGEDLITTVNSSGLLLTTEQDTFDASRDSIGALEDAGGQLINTVEYDNASKLTSYYDENGNLDRTDNGLVNTQYNDPHDSNLTTVTSLMVNDTKVTDTVAGPDVGTYVTTTTDAQTGLVSEVLTAVNGSTMDVDYGSGGQSTISYFNAQGAIEGAPVNNPDINNFAALVGSSLTDSGDLVYEESYLNAGGGDGSDGGDGTDDSSSDPIVLNLSGQDVTTSSLGSSKASFDMLNNGGTEHTAWVTAGEGLLVFNEKATGVVSSDSDLVQGFGALKLLDSNQDGVLNASDAAWEQLKVWVDTTGSAQFDSGSLYSLDQLGITSIKLGATAVSLDSNGNTILDQSSYTKNDGTHGVIDGVSLVFNANNTASTTAQADQLVSAMAAYNAQSQASVLSANEDPLHGQPILVAAHA</sequence>
<dbReference type="RefSeq" id="WP_177105094.1">
    <property type="nucleotide sequence ID" value="NZ_JACAQB010000024.1"/>
</dbReference>
<gene>
    <name evidence="2" type="ORF">HX882_26760</name>
</gene>
<name>A0A7Y8C5P6_9PSED</name>
<feature type="region of interest" description="Disordered" evidence="1">
    <location>
        <begin position="834"/>
        <end position="859"/>
    </location>
</feature>
<dbReference type="Gene3D" id="3.90.930.1">
    <property type="match status" value="1"/>
</dbReference>
<protein>
    <submittedName>
        <fullName evidence="2">Uncharacterized protein</fullName>
    </submittedName>
</protein>
<feature type="compositionally biased region" description="Polar residues" evidence="1">
    <location>
        <begin position="834"/>
        <end position="854"/>
    </location>
</feature>
<feature type="compositionally biased region" description="Basic and acidic residues" evidence="1">
    <location>
        <begin position="490"/>
        <end position="501"/>
    </location>
</feature>
<feature type="compositionally biased region" description="Gly residues" evidence="1">
    <location>
        <begin position="1483"/>
        <end position="1492"/>
    </location>
</feature>
<proteinExistence type="predicted"/>
<feature type="region of interest" description="Disordered" evidence="1">
    <location>
        <begin position="1177"/>
        <end position="1210"/>
    </location>
</feature>
<reference evidence="2 3" key="1">
    <citation type="submission" date="2020-04" db="EMBL/GenBank/DDBJ databases">
        <title>Molecular characterization of pseudomonads from Agaricus bisporus reveal novel blotch 2 pathogens in Western Europe.</title>
        <authorList>
            <person name="Taparia T."/>
            <person name="Krijger M."/>
            <person name="Haynes E."/>
            <person name="Elpinstone J.G."/>
            <person name="Noble R."/>
            <person name="Van Der Wolf J."/>
        </authorList>
    </citation>
    <scope>NUCLEOTIDE SEQUENCE [LARGE SCALE GENOMIC DNA]</scope>
    <source>
        <strain evidence="2 3">H7001</strain>
    </source>
</reference>